<evidence type="ECO:0000256" key="7">
    <source>
        <dbReference type="ARBA" id="ARBA00026071"/>
    </source>
</evidence>
<evidence type="ECO:0000256" key="4">
    <source>
        <dbReference type="ARBA" id="ARBA00022942"/>
    </source>
</evidence>
<comment type="subunit">
    <text evidence="7">The 26S proteasome consists of a 20S proteasome core and two 19S regulatory subunits. The 20S proteasome core is composed of 28 subunits that are arranged in four stacked rings, resulting in a barrel-shaped structure. The two end rings are each formed by seven alpha subunits, and the two central rings are each formed by seven beta subunits. The catalytic chamber with the active sites is on the inside of the barrel.</text>
</comment>
<name>A0ABN8IAH9_9NEOP</name>
<evidence type="ECO:0000313" key="9">
    <source>
        <dbReference type="Proteomes" id="UP000837857"/>
    </source>
</evidence>
<organism evidence="8 9">
    <name type="scientific">Iphiclides podalirius</name>
    <name type="common">scarce swallowtail</name>
    <dbReference type="NCBI Taxonomy" id="110791"/>
    <lineage>
        <taxon>Eukaryota</taxon>
        <taxon>Metazoa</taxon>
        <taxon>Ecdysozoa</taxon>
        <taxon>Arthropoda</taxon>
        <taxon>Hexapoda</taxon>
        <taxon>Insecta</taxon>
        <taxon>Pterygota</taxon>
        <taxon>Neoptera</taxon>
        <taxon>Endopterygota</taxon>
        <taxon>Lepidoptera</taxon>
        <taxon>Glossata</taxon>
        <taxon>Ditrysia</taxon>
        <taxon>Papilionoidea</taxon>
        <taxon>Papilionidae</taxon>
        <taxon>Papilioninae</taxon>
        <taxon>Iphiclides</taxon>
    </lineage>
</organism>
<dbReference type="SUPFAM" id="SSF56235">
    <property type="entry name" value="N-terminal nucleophile aminohydrolases (Ntn hydrolases)"/>
    <property type="match status" value="1"/>
</dbReference>
<comment type="function">
    <text evidence="6">Non-catalytic component of the proteasome, a multicatalytic proteinase complex which is characterized by its ability to cleave peptides with Arg, Phe, Tyr, Leu, and Glu adjacent to the leaving group at neutral or slightly basic pH. The proteasome has an ATP-dependent proteolytic activity.</text>
</comment>
<dbReference type="Pfam" id="PF00227">
    <property type="entry name" value="Proteasome"/>
    <property type="match status" value="1"/>
</dbReference>
<evidence type="ECO:0000256" key="1">
    <source>
        <dbReference type="ARBA" id="ARBA00004123"/>
    </source>
</evidence>
<comment type="subcellular location">
    <subcellularLocation>
        <location evidence="1">Nucleus</location>
    </subcellularLocation>
</comment>
<accession>A0ABN8IAH9</accession>
<dbReference type="InterPro" id="IPR033811">
    <property type="entry name" value="Proteasome_beta_3"/>
</dbReference>
<reference evidence="8" key="1">
    <citation type="submission" date="2022-03" db="EMBL/GenBank/DDBJ databases">
        <authorList>
            <person name="Martin H S."/>
        </authorList>
    </citation>
    <scope>NUCLEOTIDE SEQUENCE</scope>
</reference>
<dbReference type="InterPro" id="IPR001353">
    <property type="entry name" value="Proteasome_sua/b"/>
</dbReference>
<dbReference type="PROSITE" id="PS00854">
    <property type="entry name" value="PROTEASOME_BETA_1"/>
    <property type="match status" value="1"/>
</dbReference>
<dbReference type="PROSITE" id="PS51476">
    <property type="entry name" value="PROTEASOME_BETA_2"/>
    <property type="match status" value="1"/>
</dbReference>
<dbReference type="InterPro" id="IPR023333">
    <property type="entry name" value="Proteasome_suB-type"/>
</dbReference>
<dbReference type="CDD" id="cd03759">
    <property type="entry name" value="proteasome_beta_type_3"/>
    <property type="match status" value="1"/>
</dbReference>
<evidence type="ECO:0000256" key="5">
    <source>
        <dbReference type="ARBA" id="ARBA00023242"/>
    </source>
</evidence>
<dbReference type="EMBL" id="OW152831">
    <property type="protein sequence ID" value="CAH2049504.1"/>
    <property type="molecule type" value="Genomic_DNA"/>
</dbReference>
<protein>
    <recommendedName>
        <fullName evidence="2">Proteasome subunit beta type-3</fullName>
    </recommendedName>
</protein>
<dbReference type="Proteomes" id="UP000837857">
    <property type="component" value="Chromosome 19"/>
</dbReference>
<keyword evidence="3" id="KW-0963">Cytoplasm</keyword>
<dbReference type="PANTHER" id="PTHR32194:SF10">
    <property type="entry name" value="PROTEASOME SUBUNIT BETA TYPE-3"/>
    <property type="match status" value="1"/>
</dbReference>
<keyword evidence="9" id="KW-1185">Reference proteome</keyword>
<evidence type="ECO:0000313" key="8">
    <source>
        <dbReference type="EMBL" id="CAH2049504.1"/>
    </source>
</evidence>
<sequence length="173" mass="19424">MSILAYNGGAVVAMKGQDCVAIATDKRYGIQAQTISTNFPKVYRMGPTLYVGLPGLASDTQTVFQRLKFRMNLYELKENRIMRPKTFSAMLSNLLYEKRFGPYFIEPVIAGLDPIDNQPYVCNMDLIGCPNEPEDFVALVNAADRDAISGWGAVVYIIEKDKITEKHVKTRMD</sequence>
<dbReference type="Gene3D" id="3.60.20.10">
    <property type="entry name" value="Glutamine Phosphoribosylpyrophosphate, subunit 1, domain 1"/>
    <property type="match status" value="1"/>
</dbReference>
<feature type="non-terminal residue" evidence="8">
    <location>
        <position position="173"/>
    </location>
</feature>
<dbReference type="InterPro" id="IPR029055">
    <property type="entry name" value="Ntn_hydrolases_N"/>
</dbReference>
<evidence type="ECO:0000256" key="6">
    <source>
        <dbReference type="ARBA" id="ARBA00024953"/>
    </source>
</evidence>
<evidence type="ECO:0000256" key="2">
    <source>
        <dbReference type="ARBA" id="ARBA00016160"/>
    </source>
</evidence>
<dbReference type="PANTHER" id="PTHR32194">
    <property type="entry name" value="METALLOPROTEASE TLDD"/>
    <property type="match status" value="1"/>
</dbReference>
<keyword evidence="5" id="KW-0539">Nucleus</keyword>
<keyword evidence="4" id="KW-0647">Proteasome</keyword>
<gene>
    <name evidence="8" type="ORF">IPOD504_LOCUS6873</name>
</gene>
<evidence type="ECO:0000256" key="3">
    <source>
        <dbReference type="ARBA" id="ARBA00022490"/>
    </source>
</evidence>
<proteinExistence type="predicted"/>
<dbReference type="InterPro" id="IPR016050">
    <property type="entry name" value="Proteasome_bsu_CS"/>
</dbReference>